<dbReference type="EMBL" id="GGEC01072562">
    <property type="protein sequence ID" value="MBX53046.1"/>
    <property type="molecule type" value="Transcribed_RNA"/>
</dbReference>
<accession>A0A2P2PE93</accession>
<reference evidence="1" key="1">
    <citation type="submission" date="2018-02" db="EMBL/GenBank/DDBJ databases">
        <title>Rhizophora mucronata_Transcriptome.</title>
        <authorList>
            <person name="Meera S.P."/>
            <person name="Sreeshan A."/>
            <person name="Augustine A."/>
        </authorList>
    </citation>
    <scope>NUCLEOTIDE SEQUENCE</scope>
    <source>
        <tissue evidence="1">Leaf</tissue>
    </source>
</reference>
<organism evidence="1">
    <name type="scientific">Rhizophora mucronata</name>
    <name type="common">Asiatic mangrove</name>
    <dbReference type="NCBI Taxonomy" id="61149"/>
    <lineage>
        <taxon>Eukaryota</taxon>
        <taxon>Viridiplantae</taxon>
        <taxon>Streptophyta</taxon>
        <taxon>Embryophyta</taxon>
        <taxon>Tracheophyta</taxon>
        <taxon>Spermatophyta</taxon>
        <taxon>Magnoliopsida</taxon>
        <taxon>eudicotyledons</taxon>
        <taxon>Gunneridae</taxon>
        <taxon>Pentapetalae</taxon>
        <taxon>rosids</taxon>
        <taxon>fabids</taxon>
        <taxon>Malpighiales</taxon>
        <taxon>Rhizophoraceae</taxon>
        <taxon>Rhizophora</taxon>
    </lineage>
</organism>
<protein>
    <submittedName>
        <fullName evidence="1">Uncharacterized protein</fullName>
    </submittedName>
</protein>
<sequence>MEVLDLLLLLLFQ</sequence>
<name>A0A2P2PE93_RHIMU</name>
<evidence type="ECO:0000313" key="1">
    <source>
        <dbReference type="EMBL" id="MBX53046.1"/>
    </source>
</evidence>
<proteinExistence type="predicted"/>